<dbReference type="GO" id="GO:0005524">
    <property type="term" value="F:ATP binding"/>
    <property type="evidence" value="ECO:0007669"/>
    <property type="project" value="UniProtKB-KW"/>
</dbReference>
<keyword evidence="4" id="KW-0347">Helicase</keyword>
<feature type="domain" description="Helicase ATP-binding" evidence="7">
    <location>
        <begin position="55"/>
        <end position="206"/>
    </location>
</feature>
<reference evidence="9" key="1">
    <citation type="journal article" date="2010" name="Science">
        <title>Plasticity of animal genome architecture unmasked by rapid evolution of a pelagic tunicate.</title>
        <authorList>
            <person name="Denoeud F."/>
            <person name="Henriet S."/>
            <person name="Mungpakdee S."/>
            <person name="Aury J.M."/>
            <person name="Da Silva C."/>
            <person name="Brinkmann H."/>
            <person name="Mikhaleva J."/>
            <person name="Olsen L.C."/>
            <person name="Jubin C."/>
            <person name="Canestro C."/>
            <person name="Bouquet J.M."/>
            <person name="Danks G."/>
            <person name="Poulain J."/>
            <person name="Campsteijn C."/>
            <person name="Adamski M."/>
            <person name="Cross I."/>
            <person name="Yadetie F."/>
            <person name="Muffato M."/>
            <person name="Louis A."/>
            <person name="Butcher S."/>
            <person name="Tsagkogeorga G."/>
            <person name="Konrad A."/>
            <person name="Singh S."/>
            <person name="Jensen M.F."/>
            <person name="Cong E.H."/>
            <person name="Eikeseth-Otteraa H."/>
            <person name="Noel B."/>
            <person name="Anthouard V."/>
            <person name="Porcel B.M."/>
            <person name="Kachouri-Lafond R."/>
            <person name="Nishino A."/>
            <person name="Ugolini M."/>
            <person name="Chourrout P."/>
            <person name="Nishida H."/>
            <person name="Aasland R."/>
            <person name="Huzurbazar S."/>
            <person name="Westhof E."/>
            <person name="Delsuc F."/>
            <person name="Lehrach H."/>
            <person name="Reinhardt R."/>
            <person name="Weissenbach J."/>
            <person name="Roy S.W."/>
            <person name="Artiguenave F."/>
            <person name="Postlethwait J.H."/>
            <person name="Manak J.R."/>
            <person name="Thompson E.M."/>
            <person name="Jaillon O."/>
            <person name="Du Pasquier L."/>
            <person name="Boudinot P."/>
            <person name="Liberles D.A."/>
            <person name="Volff J.N."/>
            <person name="Philippe H."/>
            <person name="Lenhard B."/>
            <person name="Roest Crollius H."/>
            <person name="Wincker P."/>
            <person name="Chourrout D."/>
        </authorList>
    </citation>
    <scope>NUCLEOTIDE SEQUENCE [LARGE SCALE GENOMIC DNA]</scope>
</reference>
<dbReference type="InterPro" id="IPR014014">
    <property type="entry name" value="RNA_helicase_DEAD_Q_motif"/>
</dbReference>
<dbReference type="InterPro" id="IPR014001">
    <property type="entry name" value="Helicase_ATP-bd"/>
</dbReference>
<dbReference type="InterPro" id="IPR000629">
    <property type="entry name" value="RNA-helicase_DEAD-box_CS"/>
</dbReference>
<dbReference type="Pfam" id="PF00270">
    <property type="entry name" value="DEAD"/>
    <property type="match status" value="1"/>
</dbReference>
<keyword evidence="2" id="KW-0547">Nucleotide-binding</keyword>
<evidence type="ECO:0000256" key="4">
    <source>
        <dbReference type="ARBA" id="ARBA00022806"/>
    </source>
</evidence>
<dbReference type="InterPro" id="IPR027417">
    <property type="entry name" value="P-loop_NTPase"/>
</dbReference>
<dbReference type="EC" id="3.6.4.13" evidence="1"/>
<evidence type="ECO:0000256" key="6">
    <source>
        <dbReference type="PROSITE-ProRule" id="PRU00552"/>
    </source>
</evidence>
<accession>E4Z4Z8</accession>
<dbReference type="PROSITE" id="PS00039">
    <property type="entry name" value="DEAD_ATP_HELICASE"/>
    <property type="match status" value="1"/>
</dbReference>
<dbReference type="PANTHER" id="PTHR47959">
    <property type="entry name" value="ATP-DEPENDENT RNA HELICASE RHLE-RELATED"/>
    <property type="match status" value="1"/>
</dbReference>
<feature type="short sequence motif" description="Q motif" evidence="6">
    <location>
        <begin position="24"/>
        <end position="52"/>
    </location>
</feature>
<dbReference type="EMBL" id="FN657494">
    <property type="protein sequence ID" value="CBY42776.1"/>
    <property type="molecule type" value="Genomic_DNA"/>
</dbReference>
<evidence type="ECO:0000259" key="7">
    <source>
        <dbReference type="PROSITE" id="PS51192"/>
    </source>
</evidence>
<dbReference type="AlphaFoldDB" id="E4Z4Z8"/>
<dbReference type="InterPro" id="IPR011545">
    <property type="entry name" value="DEAD/DEAH_box_helicase_dom"/>
</dbReference>
<proteinExistence type="predicted"/>
<dbReference type="PANTHER" id="PTHR47959:SF20">
    <property type="entry name" value="RNA HELICASE"/>
    <property type="match status" value="1"/>
</dbReference>
<dbReference type="GO" id="GO:0016787">
    <property type="term" value="F:hydrolase activity"/>
    <property type="evidence" value="ECO:0007669"/>
    <property type="project" value="UniProtKB-KW"/>
</dbReference>
<dbReference type="GO" id="GO:0005829">
    <property type="term" value="C:cytosol"/>
    <property type="evidence" value="ECO:0007669"/>
    <property type="project" value="TreeGrafter"/>
</dbReference>
<protein>
    <recommendedName>
        <fullName evidence="1">RNA helicase</fullName>
        <ecNumber evidence="1">3.6.4.13</ecNumber>
    </recommendedName>
</protein>
<name>E4Z4Z8_OIKDI</name>
<dbReference type="GO" id="GO:0003676">
    <property type="term" value="F:nucleic acid binding"/>
    <property type="evidence" value="ECO:0007669"/>
    <property type="project" value="InterPro"/>
</dbReference>
<sequence length="206" mass="22611">MSSSESDHEQDDNQEEEFTLEGLEAWQSLGVCDEVAQTCVDLKWSKPTPIQQKSIPIAIEGKDVIGLAETGSGKTAAFAIPVLQTLLKTPGGGRLSCLVMTPTRELAFQIREQFQALGSSIGLSCACIVGGIEMMSQQLALAKKPHVIVATPGRLVDHLEKTRGFNLKALKFLIMDEADRILNLDFEAEVDKILRAIPRERQTMLF</sequence>
<dbReference type="SUPFAM" id="SSF52540">
    <property type="entry name" value="P-loop containing nucleoside triphosphate hydrolases"/>
    <property type="match status" value="1"/>
</dbReference>
<gene>
    <name evidence="9" type="ORF">GSOID_T00026500001</name>
</gene>
<dbReference type="SMART" id="SM00487">
    <property type="entry name" value="DEXDc"/>
    <property type="match status" value="1"/>
</dbReference>
<evidence type="ECO:0000256" key="1">
    <source>
        <dbReference type="ARBA" id="ARBA00012552"/>
    </source>
</evidence>
<evidence type="ECO:0000256" key="2">
    <source>
        <dbReference type="ARBA" id="ARBA00022741"/>
    </source>
</evidence>
<feature type="domain" description="DEAD-box RNA helicase Q" evidence="8">
    <location>
        <begin position="24"/>
        <end position="52"/>
    </location>
</feature>
<dbReference type="PROSITE" id="PS51195">
    <property type="entry name" value="Q_MOTIF"/>
    <property type="match status" value="1"/>
</dbReference>
<dbReference type="Gene3D" id="3.40.50.300">
    <property type="entry name" value="P-loop containing nucleotide triphosphate hydrolases"/>
    <property type="match status" value="1"/>
</dbReference>
<dbReference type="Proteomes" id="UP000011014">
    <property type="component" value="Unassembled WGS sequence"/>
</dbReference>
<organism evidence="9">
    <name type="scientific">Oikopleura dioica</name>
    <name type="common">Tunicate</name>
    <dbReference type="NCBI Taxonomy" id="34765"/>
    <lineage>
        <taxon>Eukaryota</taxon>
        <taxon>Metazoa</taxon>
        <taxon>Chordata</taxon>
        <taxon>Tunicata</taxon>
        <taxon>Appendicularia</taxon>
        <taxon>Copelata</taxon>
        <taxon>Oikopleuridae</taxon>
        <taxon>Oikopleura</taxon>
    </lineage>
</organism>
<evidence type="ECO:0000313" key="9">
    <source>
        <dbReference type="EMBL" id="CBY42776.1"/>
    </source>
</evidence>
<dbReference type="PROSITE" id="PS51192">
    <property type="entry name" value="HELICASE_ATP_BIND_1"/>
    <property type="match status" value="1"/>
</dbReference>
<evidence type="ECO:0000256" key="5">
    <source>
        <dbReference type="ARBA" id="ARBA00022840"/>
    </source>
</evidence>
<dbReference type="GO" id="GO:0003724">
    <property type="term" value="F:RNA helicase activity"/>
    <property type="evidence" value="ECO:0007669"/>
    <property type="project" value="UniProtKB-EC"/>
</dbReference>
<dbReference type="InterPro" id="IPR050079">
    <property type="entry name" value="DEAD_box_RNA_helicase"/>
</dbReference>
<evidence type="ECO:0000256" key="3">
    <source>
        <dbReference type="ARBA" id="ARBA00022801"/>
    </source>
</evidence>
<keyword evidence="5" id="KW-0067">ATP-binding</keyword>
<feature type="non-terminal residue" evidence="9">
    <location>
        <position position="206"/>
    </location>
</feature>
<keyword evidence="3" id="KW-0378">Hydrolase</keyword>
<evidence type="ECO:0000259" key="8">
    <source>
        <dbReference type="PROSITE" id="PS51195"/>
    </source>
</evidence>